<keyword evidence="1" id="KW-0472">Membrane</keyword>
<keyword evidence="3" id="KW-1185">Reference proteome</keyword>
<feature type="transmembrane region" description="Helical" evidence="1">
    <location>
        <begin position="530"/>
        <end position="554"/>
    </location>
</feature>
<organism evidence="2 3">
    <name type="scientific">Mycolicibacterium rufum</name>
    <dbReference type="NCBI Taxonomy" id="318424"/>
    <lineage>
        <taxon>Bacteria</taxon>
        <taxon>Bacillati</taxon>
        <taxon>Actinomycetota</taxon>
        <taxon>Actinomycetes</taxon>
        <taxon>Mycobacteriales</taxon>
        <taxon>Mycobacteriaceae</taxon>
        <taxon>Mycolicibacterium</taxon>
    </lineage>
</organism>
<gene>
    <name evidence="2" type="ORF">MJO55_26360</name>
</gene>
<feature type="transmembrane region" description="Helical" evidence="1">
    <location>
        <begin position="399"/>
        <end position="425"/>
    </location>
</feature>
<feature type="transmembrane region" description="Helical" evidence="1">
    <location>
        <begin position="350"/>
        <end position="370"/>
    </location>
</feature>
<feature type="transmembrane region" description="Helical" evidence="1">
    <location>
        <begin position="160"/>
        <end position="184"/>
    </location>
</feature>
<keyword evidence="1" id="KW-0812">Transmembrane</keyword>
<dbReference type="EMBL" id="CP092427">
    <property type="protein sequence ID" value="ULP36655.1"/>
    <property type="molecule type" value="Genomic_DNA"/>
</dbReference>
<accession>A0ABY3UAL8</accession>
<keyword evidence="1" id="KW-1133">Transmembrane helix</keyword>
<dbReference type="InterPro" id="IPR029058">
    <property type="entry name" value="AB_hydrolase_fold"/>
</dbReference>
<name>A0ABY3UAL8_9MYCO</name>
<proteinExistence type="predicted"/>
<feature type="transmembrane region" description="Helical" evidence="1">
    <location>
        <begin position="313"/>
        <end position="330"/>
    </location>
</feature>
<feature type="transmembrane region" description="Helical" evidence="1">
    <location>
        <begin position="243"/>
        <end position="260"/>
    </location>
</feature>
<feature type="transmembrane region" description="Helical" evidence="1">
    <location>
        <begin position="272"/>
        <end position="292"/>
    </location>
</feature>
<protein>
    <recommendedName>
        <fullName evidence="4">Integral membrane protein</fullName>
    </recommendedName>
</protein>
<dbReference type="Proteomes" id="UP001055159">
    <property type="component" value="Chromosome"/>
</dbReference>
<sequence>MTGGKTVVELRVHGVSGTPPEVMLNCPVEFLDQVGGDRDAGFFRRATWIDDAVSPPSPDGWRRRMEAYSWGGLTSRRASRAVWLLFLPFSLVNLAHWMLPPARHRRPAAVVVALLRLLALSFTLTLLLAMAVAVLDIALWQCASVDFCRSGWLPLEWLGYLTPGARLAIGALPLAAVIVALWLLGRQEAGQAAPYEGPACDDVFTAACPPPGAVVHAGERSPLADTTFWNHDDSVARMRACHVTAWTAALAALVLAAPVAHGDPGRSRDVSAVLLGVNLGVLAMAVGATAWNRATGRGGDGIGGALHAVSMRLRWVALILLGLSLAWLGLGTRIPTPNLPTFLPGLRGSIYALLAVQVVLLVGLFVGTALSMRGSGRSDAAPGSGTTPGYGMTLRGFTAAFVSLLGWLIGGGVSVGVGLSTALILGRVEVTTIAPAEAMAKRAATLANATADFVEKMHAMSMRAPLIVPPPYVWASVATLLVLFVAVAAVIRVWRSAAGTPPQTPVEAAAPRPVLEVIRRARAAATLTDAGPALIAGLAALAFGILVVMAVLFFPDLHRLTRSALLSGGISVIAMFVPIALVAGLVVLVLRASRNRQLRRAVSILWDVITFWPRATHPLTPPSYGGRTVWDLRTRMDALVHDPQPTRVVLIAHSQGTVIAAATLMQCTRADEHYPLLTFGAPLRRLYARNFPAYFGASAMDELRARLARPEPRWINLWALTDPIGSWVFDPGPVFVQEPSGPDLRMALATVDCRILDVGQRDPQHGDYAVDPEGAVCGHSGFWDRAEYTMAVEVLQTIVVDEDVDSNAIAAPVDQTM</sequence>
<feature type="transmembrane region" description="Helical" evidence="1">
    <location>
        <begin position="472"/>
        <end position="494"/>
    </location>
</feature>
<reference evidence="2" key="1">
    <citation type="submission" date="2022-08" db="EMBL/GenBank/DDBJ databases">
        <title>Whole genome sequencing of non-tuberculosis mycobacteria type-strains.</title>
        <authorList>
            <person name="Igarashi Y."/>
            <person name="Osugi A."/>
            <person name="Mitarai S."/>
        </authorList>
    </citation>
    <scope>NUCLEOTIDE SEQUENCE</scope>
    <source>
        <strain evidence="2">JCM 16372</strain>
    </source>
</reference>
<evidence type="ECO:0000256" key="1">
    <source>
        <dbReference type="SAM" id="Phobius"/>
    </source>
</evidence>
<evidence type="ECO:0008006" key="4">
    <source>
        <dbReference type="Google" id="ProtNLM"/>
    </source>
</evidence>
<feature type="transmembrane region" description="Helical" evidence="1">
    <location>
        <begin position="111"/>
        <end position="140"/>
    </location>
</feature>
<evidence type="ECO:0000313" key="2">
    <source>
        <dbReference type="EMBL" id="ULP36655.1"/>
    </source>
</evidence>
<evidence type="ECO:0000313" key="3">
    <source>
        <dbReference type="Proteomes" id="UP001055159"/>
    </source>
</evidence>
<dbReference type="SUPFAM" id="SSF53474">
    <property type="entry name" value="alpha/beta-Hydrolases"/>
    <property type="match status" value="1"/>
</dbReference>
<dbReference type="RefSeq" id="WP_043413691.1">
    <property type="nucleotide sequence ID" value="NZ_CP092427.2"/>
</dbReference>
<feature type="transmembrane region" description="Helical" evidence="1">
    <location>
        <begin position="566"/>
        <end position="590"/>
    </location>
</feature>
<feature type="transmembrane region" description="Helical" evidence="1">
    <location>
        <begin position="81"/>
        <end position="99"/>
    </location>
</feature>